<gene>
    <name evidence="3" type="ORF">CARUB_v10004678mg</name>
</gene>
<dbReference type="KEGG" id="crb:17879044"/>
<keyword evidence="4" id="KW-1185">Reference proteome</keyword>
<dbReference type="InterPro" id="IPR001245">
    <property type="entry name" value="Ser-Thr/Tyr_kinase_cat_dom"/>
</dbReference>
<dbReference type="Gene3D" id="1.10.510.10">
    <property type="entry name" value="Transferase(Phosphotransferase) domain 1"/>
    <property type="match status" value="1"/>
</dbReference>
<evidence type="ECO:0000313" key="4">
    <source>
        <dbReference type="Proteomes" id="UP000029121"/>
    </source>
</evidence>
<proteinExistence type="predicted"/>
<dbReference type="InterPro" id="IPR011009">
    <property type="entry name" value="Kinase-like_dom_sf"/>
</dbReference>
<reference evidence="4" key="1">
    <citation type="journal article" date="2013" name="Nat. Genet.">
        <title>The Capsella rubella genome and the genomic consequences of rapid mating system evolution.</title>
        <authorList>
            <person name="Slotte T."/>
            <person name="Hazzouri K.M."/>
            <person name="Agren J.A."/>
            <person name="Koenig D."/>
            <person name="Maumus F."/>
            <person name="Guo Y.L."/>
            <person name="Steige K."/>
            <person name="Platts A.E."/>
            <person name="Escobar J.S."/>
            <person name="Newman L.K."/>
            <person name="Wang W."/>
            <person name="Mandakova T."/>
            <person name="Vello E."/>
            <person name="Smith L.M."/>
            <person name="Henz S.R."/>
            <person name="Steffen J."/>
            <person name="Takuno S."/>
            <person name="Brandvain Y."/>
            <person name="Coop G."/>
            <person name="Andolfatto P."/>
            <person name="Hu T.T."/>
            <person name="Blanchette M."/>
            <person name="Clark R.M."/>
            <person name="Quesneville H."/>
            <person name="Nordborg M."/>
            <person name="Gaut B.S."/>
            <person name="Lysak M.A."/>
            <person name="Jenkins J."/>
            <person name="Grimwood J."/>
            <person name="Chapman J."/>
            <person name="Prochnik S."/>
            <person name="Shu S."/>
            <person name="Rokhsar D."/>
            <person name="Schmutz J."/>
            <person name="Weigel D."/>
            <person name="Wright S.I."/>
        </authorList>
    </citation>
    <scope>NUCLEOTIDE SEQUENCE [LARGE SCALE GENOMIC DNA]</scope>
    <source>
        <strain evidence="4">cv. Monte Gargano</strain>
    </source>
</reference>
<dbReference type="EMBL" id="KB870811">
    <property type="protein sequence ID" value="EOA16519.1"/>
    <property type="molecule type" value="Genomic_DNA"/>
</dbReference>
<dbReference type="Proteomes" id="UP000029121">
    <property type="component" value="Unassembled WGS sequence"/>
</dbReference>
<dbReference type="AlphaFoldDB" id="R0GI77"/>
<dbReference type="InterPro" id="IPR008271">
    <property type="entry name" value="Ser/Thr_kinase_AS"/>
</dbReference>
<dbReference type="InterPro" id="IPR046958">
    <property type="entry name" value="RBK1/2/STUNTED"/>
</dbReference>
<dbReference type="GO" id="GO:0004672">
    <property type="term" value="F:protein kinase activity"/>
    <property type="evidence" value="ECO:0007669"/>
    <property type="project" value="InterPro"/>
</dbReference>
<dbReference type="PROSITE" id="PS50011">
    <property type="entry name" value="PROTEIN_KINASE_DOM"/>
    <property type="match status" value="1"/>
</dbReference>
<evidence type="ECO:0000313" key="3">
    <source>
        <dbReference type="EMBL" id="EOA16519.1"/>
    </source>
</evidence>
<dbReference type="OrthoDB" id="654677at2759"/>
<dbReference type="SMART" id="SM00220">
    <property type="entry name" value="S_TKc"/>
    <property type="match status" value="1"/>
</dbReference>
<dbReference type="InterPro" id="IPR000719">
    <property type="entry name" value="Prot_kinase_dom"/>
</dbReference>
<evidence type="ECO:0000256" key="1">
    <source>
        <dbReference type="SAM" id="MobiDB-lite"/>
    </source>
</evidence>
<name>R0GI77_9BRAS</name>
<dbReference type="PANTHER" id="PTHR47987:SF11">
    <property type="entry name" value="RECEPTOR-LIKE CYTOSOLIC SERINE_THREONINE-PROTEIN KINASE RBK1 ISOFORM X1"/>
    <property type="match status" value="1"/>
</dbReference>
<dbReference type="PANTHER" id="PTHR47987">
    <property type="entry name" value="OS08G0249100 PROTEIN"/>
    <property type="match status" value="1"/>
</dbReference>
<dbReference type="SUPFAM" id="SSF56112">
    <property type="entry name" value="Protein kinase-like (PK-like)"/>
    <property type="match status" value="1"/>
</dbReference>
<dbReference type="STRING" id="81985.R0GI77"/>
<evidence type="ECO:0000259" key="2">
    <source>
        <dbReference type="PROSITE" id="PS50011"/>
    </source>
</evidence>
<dbReference type="PROSITE" id="PS00108">
    <property type="entry name" value="PROTEIN_KINASE_ST"/>
    <property type="match status" value="1"/>
</dbReference>
<dbReference type="GO" id="GO:0005524">
    <property type="term" value="F:ATP binding"/>
    <property type="evidence" value="ECO:0007669"/>
    <property type="project" value="InterPro"/>
</dbReference>
<accession>R0GI77</accession>
<dbReference type="Pfam" id="PF07714">
    <property type="entry name" value="PK_Tyr_Ser-Thr"/>
    <property type="match status" value="1"/>
</dbReference>
<protein>
    <recommendedName>
        <fullName evidence="2">Protein kinase domain-containing protein</fullName>
    </recommendedName>
</protein>
<dbReference type="FunFam" id="1.10.510.10:FF:000284">
    <property type="entry name" value="Putative receptor-like serine/threonine-protein kinase"/>
    <property type="match status" value="1"/>
</dbReference>
<dbReference type="Gene3D" id="3.30.200.20">
    <property type="entry name" value="Phosphorylase Kinase, domain 1"/>
    <property type="match status" value="1"/>
</dbReference>
<dbReference type="FunFam" id="3.30.200.20:FF:000268">
    <property type="entry name" value="probable receptor-like serine/threonine-protein kinase At5g57670"/>
    <property type="match status" value="1"/>
</dbReference>
<feature type="domain" description="Protein kinase" evidence="2">
    <location>
        <begin position="144"/>
        <end position="428"/>
    </location>
</feature>
<feature type="region of interest" description="Disordered" evidence="1">
    <location>
        <begin position="465"/>
        <end position="489"/>
    </location>
</feature>
<organism evidence="3 4">
    <name type="scientific">Capsella rubella</name>
    <dbReference type="NCBI Taxonomy" id="81985"/>
    <lineage>
        <taxon>Eukaryota</taxon>
        <taxon>Viridiplantae</taxon>
        <taxon>Streptophyta</taxon>
        <taxon>Embryophyta</taxon>
        <taxon>Tracheophyta</taxon>
        <taxon>Spermatophyta</taxon>
        <taxon>Magnoliopsida</taxon>
        <taxon>eudicotyledons</taxon>
        <taxon>Gunneridae</taxon>
        <taxon>Pentapetalae</taxon>
        <taxon>rosids</taxon>
        <taxon>malvids</taxon>
        <taxon>Brassicales</taxon>
        <taxon>Brassicaceae</taxon>
        <taxon>Camelineae</taxon>
        <taxon>Capsella</taxon>
    </lineage>
</organism>
<dbReference type="eggNOG" id="KOG1187">
    <property type="taxonomic scope" value="Eukaryota"/>
</dbReference>
<sequence length="489" mass="55320">MAMVKTSAYNLDLRPSSQLLNSECKYDESSVKKSKELLKMTGEEKRKISGRSISLPSIDIFLDEKPGWPFLKTATLETPKVHRRHTRKISVVNWVMSLPERFPNHHQQNLNYETSFVKKQLKEILRDSKKWFNYNVLKKATSNFSQENLIGKGGCSKVYRGILEDGKGIAVKILKSSSNKDATTDFVHEINIISSLSHQNISGLLGVCVQNNDLISVYSLSSVGSLEETLHGKQKGKHVLSWKHRFKIAIGLAEALDYLHNQCSKPVIHRDVKTSNVLLSDELQPQLSDFGLSMWGPTTSSRYSIQADVVGTFGYLAPEYFMYGKVSDKVDVYAFGVVLLELISGRNPISPQNPRGQESLVMWAKPLIENGNLKRLLDPEVTNTYEESQFQRMVLAASHCLTRSATHRPNIRQILRLLRDENEVGKWIMEEEEKEDCFDDEVYPNSSAELHLSVAMLEVEDDESASVSSMERSYNSLFSSSCSSRELQT</sequence>